<name>E5ARS8_MYCRK</name>
<dbReference type="Proteomes" id="UP000007437">
    <property type="component" value="Chromosome"/>
</dbReference>
<dbReference type="KEGG" id="brh:RBRH_04151"/>
<protein>
    <submittedName>
        <fullName evidence="1">Uncharacterized protein</fullName>
    </submittedName>
</protein>
<dbReference type="AlphaFoldDB" id="E5ARS8"/>
<proteinExistence type="predicted"/>
<dbReference type="HOGENOM" id="CLU_3381033_0_0_4"/>
<organism evidence="1 2">
    <name type="scientific">Mycetohabitans rhizoxinica (strain DSM 19002 / CIP 109453 / HKI 454)</name>
    <name type="common">Paraburkholderia rhizoxinica</name>
    <dbReference type="NCBI Taxonomy" id="882378"/>
    <lineage>
        <taxon>Bacteria</taxon>
        <taxon>Pseudomonadati</taxon>
        <taxon>Pseudomonadota</taxon>
        <taxon>Betaproteobacteria</taxon>
        <taxon>Burkholderiales</taxon>
        <taxon>Burkholderiaceae</taxon>
        <taxon>Mycetohabitans</taxon>
    </lineage>
</organism>
<evidence type="ECO:0000313" key="2">
    <source>
        <dbReference type="Proteomes" id="UP000007437"/>
    </source>
</evidence>
<reference evidence="1 2" key="1">
    <citation type="journal article" date="2011" name="J. Bacteriol.">
        <title>Complete genome sequence of Burkholderia rhizoxinica, an endosymbiont of Rhizopus microsporus.</title>
        <authorList>
            <person name="Lackner G."/>
            <person name="Moebius N."/>
            <person name="Partida-Martinez L."/>
            <person name="Hertweck C."/>
        </authorList>
    </citation>
    <scope>NUCLEOTIDE SEQUENCE [LARGE SCALE GENOMIC DNA]</scope>
    <source>
        <strain evidence="2">DSM 19002 / CIP 109453 / HKI 454</strain>
    </source>
</reference>
<dbReference type="EMBL" id="FR687359">
    <property type="protein sequence ID" value="CBW75310.1"/>
    <property type="molecule type" value="Genomic_DNA"/>
</dbReference>
<gene>
    <name evidence="1" type="ordered locus">RBRH_04151</name>
</gene>
<evidence type="ECO:0000313" key="1">
    <source>
        <dbReference type="EMBL" id="CBW75310.1"/>
    </source>
</evidence>
<dbReference type="STRING" id="882378.RBRH_04151"/>
<sequence>MMFGQCTDEHTPMKEDLARVLAELRQFLGSHHA</sequence>
<accession>E5ARS8</accession>